<dbReference type="PANTHER" id="PTHR30383:SF26">
    <property type="entry name" value="SGNH HYDROLASE-TYPE ESTERASE DOMAIN-CONTAINING PROTEIN"/>
    <property type="match status" value="1"/>
</dbReference>
<dbReference type="OrthoDB" id="388542at2"/>
<organism evidence="3 4">
    <name type="scientific">Lignipirellula cremea</name>
    <dbReference type="NCBI Taxonomy" id="2528010"/>
    <lineage>
        <taxon>Bacteria</taxon>
        <taxon>Pseudomonadati</taxon>
        <taxon>Planctomycetota</taxon>
        <taxon>Planctomycetia</taxon>
        <taxon>Pirellulales</taxon>
        <taxon>Pirellulaceae</taxon>
        <taxon>Lignipirellula</taxon>
    </lineage>
</organism>
<dbReference type="Proteomes" id="UP000317648">
    <property type="component" value="Chromosome"/>
</dbReference>
<accession>A0A518DQZ6</accession>
<dbReference type="EC" id="3.1.2.-" evidence="3"/>
<keyword evidence="1" id="KW-0732">Signal</keyword>
<dbReference type="KEGG" id="lcre:Pla8534_20550"/>
<evidence type="ECO:0000259" key="2">
    <source>
        <dbReference type="Pfam" id="PF13472"/>
    </source>
</evidence>
<reference evidence="3 4" key="1">
    <citation type="submission" date="2019-02" db="EMBL/GenBank/DDBJ databases">
        <title>Deep-cultivation of Planctomycetes and their phenomic and genomic characterization uncovers novel biology.</title>
        <authorList>
            <person name="Wiegand S."/>
            <person name="Jogler M."/>
            <person name="Boedeker C."/>
            <person name="Pinto D."/>
            <person name="Vollmers J."/>
            <person name="Rivas-Marin E."/>
            <person name="Kohn T."/>
            <person name="Peeters S.H."/>
            <person name="Heuer A."/>
            <person name="Rast P."/>
            <person name="Oberbeckmann S."/>
            <person name="Bunk B."/>
            <person name="Jeske O."/>
            <person name="Meyerdierks A."/>
            <person name="Storesund J.E."/>
            <person name="Kallscheuer N."/>
            <person name="Luecker S."/>
            <person name="Lage O.M."/>
            <person name="Pohl T."/>
            <person name="Merkel B.J."/>
            <person name="Hornburger P."/>
            <person name="Mueller R.-W."/>
            <person name="Bruemmer F."/>
            <person name="Labrenz M."/>
            <person name="Spormann A.M."/>
            <person name="Op den Camp H."/>
            <person name="Overmann J."/>
            <person name="Amann R."/>
            <person name="Jetten M.S.M."/>
            <person name="Mascher T."/>
            <person name="Medema M.H."/>
            <person name="Devos D.P."/>
            <person name="Kaster A.-K."/>
            <person name="Ovreas L."/>
            <person name="Rohde M."/>
            <person name="Galperin M.Y."/>
            <person name="Jogler C."/>
        </authorList>
    </citation>
    <scope>NUCLEOTIDE SEQUENCE [LARGE SCALE GENOMIC DNA]</scope>
    <source>
        <strain evidence="3 4">Pla85_3_4</strain>
    </source>
</reference>
<protein>
    <submittedName>
        <fullName evidence="3">Acyl-CoA thioesterase I</fullName>
        <ecNumber evidence="3">3.1.2.-</ecNumber>
    </submittedName>
</protein>
<evidence type="ECO:0000313" key="4">
    <source>
        <dbReference type="Proteomes" id="UP000317648"/>
    </source>
</evidence>
<dbReference type="Gene3D" id="3.40.50.1110">
    <property type="entry name" value="SGNH hydrolase"/>
    <property type="match status" value="1"/>
</dbReference>
<proteinExistence type="predicted"/>
<dbReference type="InterPro" id="IPR036514">
    <property type="entry name" value="SGNH_hydro_sf"/>
</dbReference>
<dbReference type="GO" id="GO:0004622">
    <property type="term" value="F:phosphatidylcholine lysophospholipase activity"/>
    <property type="evidence" value="ECO:0007669"/>
    <property type="project" value="TreeGrafter"/>
</dbReference>
<dbReference type="PANTHER" id="PTHR30383">
    <property type="entry name" value="THIOESTERASE 1/PROTEASE 1/LYSOPHOSPHOLIPASE L1"/>
    <property type="match status" value="1"/>
</dbReference>
<dbReference type="AlphaFoldDB" id="A0A518DQZ6"/>
<gene>
    <name evidence="3" type="primary">tesA_1</name>
    <name evidence="3" type="ORF">Pla8534_20550</name>
</gene>
<dbReference type="SUPFAM" id="SSF52266">
    <property type="entry name" value="SGNH hydrolase"/>
    <property type="match status" value="1"/>
</dbReference>
<feature type="signal peptide" evidence="1">
    <location>
        <begin position="1"/>
        <end position="28"/>
    </location>
</feature>
<feature type="domain" description="SGNH hydrolase-type esterase" evidence="2">
    <location>
        <begin position="78"/>
        <end position="213"/>
    </location>
</feature>
<keyword evidence="4" id="KW-1185">Reference proteome</keyword>
<dbReference type="InterPro" id="IPR013830">
    <property type="entry name" value="SGNH_hydro"/>
</dbReference>
<evidence type="ECO:0000256" key="1">
    <source>
        <dbReference type="SAM" id="SignalP"/>
    </source>
</evidence>
<dbReference type="EMBL" id="CP036433">
    <property type="protein sequence ID" value="QDU94266.1"/>
    <property type="molecule type" value="Genomic_DNA"/>
</dbReference>
<name>A0A518DQZ6_9BACT</name>
<dbReference type="Pfam" id="PF13472">
    <property type="entry name" value="Lipase_GDSL_2"/>
    <property type="match status" value="1"/>
</dbReference>
<dbReference type="CDD" id="cd00229">
    <property type="entry name" value="SGNH_hydrolase"/>
    <property type="match status" value="1"/>
</dbReference>
<dbReference type="RefSeq" id="WP_145052382.1">
    <property type="nucleotide sequence ID" value="NZ_CP036433.1"/>
</dbReference>
<dbReference type="InterPro" id="IPR051532">
    <property type="entry name" value="Ester_Hydrolysis_Enzymes"/>
</dbReference>
<evidence type="ECO:0000313" key="3">
    <source>
        <dbReference type="EMBL" id="QDU94266.1"/>
    </source>
</evidence>
<keyword evidence="3" id="KW-0378">Hydrolase</keyword>
<feature type="chain" id="PRO_5021832653" evidence="1">
    <location>
        <begin position="29"/>
        <end position="230"/>
    </location>
</feature>
<sequence length="230" mass="24686" precursor="true">MTIQPVALFALLLAAAGGAFVASGSVDAAELIPLEPPSVVIIGDSIRLSYADEVTAALRGKARIVSPRPNGGDSKNVLANIKNWAIDEQPNVVHFNCGIHDTKKFTATGEFQVSPEQYEANLRAIVARLRDETNAVVLFATTTPIVDEWAAKARVGRDYALLEASVEQYNAIAERVMKELKVPVNDLHALTVKDAPKLINSDGVHMNAEGQKLIGQAVADFIEKHLPAAN</sequence>